<dbReference type="InterPro" id="IPR050134">
    <property type="entry name" value="NAD-dep_sirtuin_deacylases"/>
</dbReference>
<organism evidence="6 7">
    <name type="scientific">Gottfriedia acidiceleris</name>
    <dbReference type="NCBI Taxonomy" id="371036"/>
    <lineage>
        <taxon>Bacteria</taxon>
        <taxon>Bacillati</taxon>
        <taxon>Bacillota</taxon>
        <taxon>Bacilli</taxon>
        <taxon>Bacillales</taxon>
        <taxon>Bacillaceae</taxon>
        <taxon>Gottfriedia</taxon>
    </lineage>
</organism>
<evidence type="ECO:0000256" key="2">
    <source>
        <dbReference type="ARBA" id="ARBA00022679"/>
    </source>
</evidence>
<keyword evidence="2" id="KW-0808">Transferase</keyword>
<proteinExistence type="predicted"/>
<dbReference type="Proteomes" id="UP000830639">
    <property type="component" value="Chromosome"/>
</dbReference>
<feature type="domain" description="Deacetylase sirtuin-type" evidence="5">
    <location>
        <begin position="8"/>
        <end position="253"/>
    </location>
</feature>
<evidence type="ECO:0000256" key="3">
    <source>
        <dbReference type="ARBA" id="ARBA00023027"/>
    </source>
</evidence>
<dbReference type="PANTHER" id="PTHR11085">
    <property type="entry name" value="NAD-DEPENDENT PROTEIN DEACYLASE SIRTUIN-5, MITOCHONDRIAL-RELATED"/>
    <property type="match status" value="1"/>
</dbReference>
<protein>
    <recommendedName>
        <fullName evidence="1">protein acetyllysine N-acetyltransferase</fullName>
        <ecNumber evidence="1">2.3.1.286</ecNumber>
    </recommendedName>
</protein>
<reference evidence="6 7" key="1">
    <citation type="submission" date="2022-04" db="EMBL/GenBank/DDBJ databases">
        <title>Mechanism of arsenic methylation and mitigation arsenic toxicity by Bacillus sp. LH14 from an Arsenic-Contaminated Paddy Soil.</title>
        <authorList>
            <person name="Wang D."/>
        </authorList>
    </citation>
    <scope>NUCLEOTIDE SEQUENCE [LARGE SCALE GENOMIC DNA]</scope>
    <source>
        <strain evidence="6 7">LH14</strain>
    </source>
</reference>
<evidence type="ECO:0000313" key="7">
    <source>
        <dbReference type="Proteomes" id="UP000830639"/>
    </source>
</evidence>
<dbReference type="InterPro" id="IPR029035">
    <property type="entry name" value="DHS-like_NAD/FAD-binding_dom"/>
</dbReference>
<dbReference type="EMBL" id="CP096034">
    <property type="protein sequence ID" value="UPM56475.1"/>
    <property type="molecule type" value="Genomic_DNA"/>
</dbReference>
<keyword evidence="3" id="KW-0520">NAD</keyword>
<dbReference type="PROSITE" id="PS50305">
    <property type="entry name" value="SIRTUIN"/>
    <property type="match status" value="1"/>
</dbReference>
<sequence>MKNSLNEVEGLDPACEKLLNFIKQSDYTLVLTGAGLSVSSGLPDFRSSKTGLWRNKNPMTLASLNALENNRNEFIEFYTERIKTLQGVLPNVAHKILSKWEKKCLLNSVISQNVDSLHQAAGSENVIELHGTLSNCYCNQCNTEYGSQKFLNKDYECSCGGFIRPSVVLFGEDLPFKAIENAIKETSRAKLFIVLGSSLSVAPANYFPKEAKKNGARLVIINKEPTELDNIADLVIQRPISEVLIKIDSALQP</sequence>
<name>A0ABY4JRI7_9BACI</name>
<dbReference type="EC" id="2.3.1.286" evidence="1"/>
<evidence type="ECO:0000313" key="6">
    <source>
        <dbReference type="EMBL" id="UPM56475.1"/>
    </source>
</evidence>
<dbReference type="InterPro" id="IPR026591">
    <property type="entry name" value="Sirtuin_cat_small_dom_sf"/>
</dbReference>
<dbReference type="PANTHER" id="PTHR11085:SF4">
    <property type="entry name" value="NAD-DEPENDENT PROTEIN DEACYLASE"/>
    <property type="match status" value="1"/>
</dbReference>
<keyword evidence="7" id="KW-1185">Reference proteome</keyword>
<feature type="binding site" evidence="4">
    <location>
        <position position="141"/>
    </location>
    <ligand>
        <name>Zn(2+)</name>
        <dbReference type="ChEBI" id="CHEBI:29105"/>
    </ligand>
</feature>
<evidence type="ECO:0000259" key="5">
    <source>
        <dbReference type="PROSITE" id="PS50305"/>
    </source>
</evidence>
<dbReference type="SUPFAM" id="SSF52467">
    <property type="entry name" value="DHS-like NAD/FAD-binding domain"/>
    <property type="match status" value="1"/>
</dbReference>
<accession>A0ABY4JRI7</accession>
<dbReference type="Gene3D" id="3.30.1600.10">
    <property type="entry name" value="SIR2/SIRT2 'Small Domain"/>
    <property type="match status" value="1"/>
</dbReference>
<feature type="binding site" evidence="4">
    <location>
        <position position="157"/>
    </location>
    <ligand>
        <name>Zn(2+)</name>
        <dbReference type="ChEBI" id="CHEBI:29105"/>
    </ligand>
</feature>
<keyword evidence="4" id="KW-0862">Zinc</keyword>
<evidence type="ECO:0000256" key="1">
    <source>
        <dbReference type="ARBA" id="ARBA00012928"/>
    </source>
</evidence>
<dbReference type="Pfam" id="PF02146">
    <property type="entry name" value="SIR2"/>
    <property type="match status" value="1"/>
</dbReference>
<dbReference type="NCBIfam" id="NF001753">
    <property type="entry name" value="PRK00481.1-3"/>
    <property type="match status" value="1"/>
</dbReference>
<dbReference type="Gene3D" id="3.40.50.1220">
    <property type="entry name" value="TPP-binding domain"/>
    <property type="match status" value="1"/>
</dbReference>
<gene>
    <name evidence="6" type="ORF">MY490_11275</name>
</gene>
<feature type="binding site" evidence="4">
    <location>
        <position position="159"/>
    </location>
    <ligand>
        <name>Zn(2+)</name>
        <dbReference type="ChEBI" id="CHEBI:29105"/>
    </ligand>
</feature>
<dbReference type="InterPro" id="IPR026590">
    <property type="entry name" value="Ssirtuin_cat_dom"/>
</dbReference>
<dbReference type="InterPro" id="IPR003000">
    <property type="entry name" value="Sirtuin"/>
</dbReference>
<keyword evidence="4" id="KW-0479">Metal-binding</keyword>
<evidence type="ECO:0000256" key="4">
    <source>
        <dbReference type="PROSITE-ProRule" id="PRU00236"/>
    </source>
</evidence>
<feature type="binding site" evidence="4">
    <location>
        <position position="138"/>
    </location>
    <ligand>
        <name>Zn(2+)</name>
        <dbReference type="ChEBI" id="CHEBI:29105"/>
    </ligand>
</feature>
<feature type="active site" description="Proton acceptor" evidence="4">
    <location>
        <position position="130"/>
    </location>
</feature>